<dbReference type="EMBL" id="AP025592">
    <property type="protein sequence ID" value="BDG07349.1"/>
    <property type="molecule type" value="Genomic_DNA"/>
</dbReference>
<dbReference type="PANTHER" id="PTHR31727">
    <property type="entry name" value="OLEOYL-ACYL CARRIER PROTEIN THIOESTERASE 1, CHLOROPLASTIC"/>
    <property type="match status" value="1"/>
</dbReference>
<keyword evidence="11" id="KW-1185">Reference proteome</keyword>
<dbReference type="PANTHER" id="PTHR31727:SF6">
    <property type="entry name" value="OLEOYL-ACYL CARRIER PROTEIN THIOESTERASE 1, CHLOROPLASTIC"/>
    <property type="match status" value="1"/>
</dbReference>
<dbReference type="InterPro" id="IPR029069">
    <property type="entry name" value="HotDog_dom_sf"/>
</dbReference>
<keyword evidence="4" id="KW-0276">Fatty acid metabolism</keyword>
<keyword evidence="2" id="KW-0444">Lipid biosynthesis</keyword>
<evidence type="ECO:0000256" key="1">
    <source>
        <dbReference type="ARBA" id="ARBA00006500"/>
    </source>
</evidence>
<feature type="domain" description="Acyl-ACP thioesterase N-terminal hotdog" evidence="8">
    <location>
        <begin position="3"/>
        <end position="122"/>
    </location>
</feature>
<evidence type="ECO:0000256" key="5">
    <source>
        <dbReference type="ARBA" id="ARBA00022946"/>
    </source>
</evidence>
<dbReference type="InterPro" id="IPR049427">
    <property type="entry name" value="Acyl-ACP_TE_C"/>
</dbReference>
<dbReference type="Gene3D" id="3.10.129.10">
    <property type="entry name" value="Hotdog Thioesterase"/>
    <property type="match status" value="1"/>
</dbReference>
<dbReference type="Pfam" id="PF20791">
    <property type="entry name" value="Acyl-ACP_TE_C"/>
    <property type="match status" value="1"/>
</dbReference>
<name>A0ABN6N5P9_9BACT</name>
<dbReference type="RefSeq" id="WP_248344013.1">
    <property type="nucleotide sequence ID" value="NZ_AP025592.1"/>
</dbReference>
<organism evidence="10 11">
    <name type="scientific">Anaeromyxobacter paludicola</name>
    <dbReference type="NCBI Taxonomy" id="2918171"/>
    <lineage>
        <taxon>Bacteria</taxon>
        <taxon>Pseudomonadati</taxon>
        <taxon>Myxococcota</taxon>
        <taxon>Myxococcia</taxon>
        <taxon>Myxococcales</taxon>
        <taxon>Cystobacterineae</taxon>
        <taxon>Anaeromyxobacteraceae</taxon>
        <taxon>Anaeromyxobacter</taxon>
    </lineage>
</organism>
<proteinExistence type="inferred from homology"/>
<evidence type="ECO:0000256" key="7">
    <source>
        <dbReference type="ARBA" id="ARBA00023160"/>
    </source>
</evidence>
<evidence type="ECO:0000256" key="3">
    <source>
        <dbReference type="ARBA" id="ARBA00022801"/>
    </source>
</evidence>
<evidence type="ECO:0000313" key="10">
    <source>
        <dbReference type="EMBL" id="BDG07349.1"/>
    </source>
</evidence>
<accession>A0ABN6N5P9</accession>
<dbReference type="InterPro" id="IPR045023">
    <property type="entry name" value="FATA/B"/>
</dbReference>
<feature type="domain" description="Acyl-ACP thioesterase-like C-terminal" evidence="9">
    <location>
        <begin position="154"/>
        <end position="243"/>
    </location>
</feature>
<evidence type="ECO:0000313" key="11">
    <source>
        <dbReference type="Proteomes" id="UP001162734"/>
    </source>
</evidence>
<evidence type="ECO:0000256" key="2">
    <source>
        <dbReference type="ARBA" id="ARBA00022516"/>
    </source>
</evidence>
<evidence type="ECO:0000259" key="9">
    <source>
        <dbReference type="Pfam" id="PF20791"/>
    </source>
</evidence>
<dbReference type="InterPro" id="IPR002864">
    <property type="entry name" value="Acyl-ACP_thioesterase_NHD"/>
</dbReference>
<dbReference type="Proteomes" id="UP001162734">
    <property type="component" value="Chromosome"/>
</dbReference>
<evidence type="ECO:0000256" key="6">
    <source>
        <dbReference type="ARBA" id="ARBA00023098"/>
    </source>
</evidence>
<reference evidence="11" key="1">
    <citation type="journal article" date="2022" name="Int. J. Syst. Evol. Microbiol.">
        <title>Anaeromyxobacter oryzae sp. nov., Anaeromyxobacter diazotrophicus sp. nov. and Anaeromyxobacter paludicola sp. nov., isolated from paddy soils.</title>
        <authorList>
            <person name="Itoh H."/>
            <person name="Xu Z."/>
            <person name="Mise K."/>
            <person name="Masuda Y."/>
            <person name="Ushijima N."/>
            <person name="Hayakawa C."/>
            <person name="Shiratori Y."/>
            <person name="Senoo K."/>
        </authorList>
    </citation>
    <scope>NUCLEOTIDE SEQUENCE [LARGE SCALE GENOMIC DNA]</scope>
    <source>
        <strain evidence="11">Red630</strain>
    </source>
</reference>
<dbReference type="CDD" id="cd00586">
    <property type="entry name" value="4HBT"/>
    <property type="match status" value="1"/>
</dbReference>
<evidence type="ECO:0000259" key="8">
    <source>
        <dbReference type="Pfam" id="PF01643"/>
    </source>
</evidence>
<keyword evidence="7" id="KW-0275">Fatty acid biosynthesis</keyword>
<dbReference type="Pfam" id="PF01643">
    <property type="entry name" value="Acyl-ACP_TE"/>
    <property type="match status" value="1"/>
</dbReference>
<evidence type="ECO:0000256" key="4">
    <source>
        <dbReference type="ARBA" id="ARBA00022832"/>
    </source>
</evidence>
<comment type="similarity">
    <text evidence="1">Belongs to the acyl-ACP thioesterase family.</text>
</comment>
<keyword evidence="6" id="KW-0443">Lipid metabolism</keyword>
<protein>
    <submittedName>
        <fullName evidence="10">Acyl-ACP thioesterase</fullName>
    </submittedName>
</protein>
<dbReference type="SUPFAM" id="SSF54637">
    <property type="entry name" value="Thioesterase/thiol ester dehydrase-isomerase"/>
    <property type="match status" value="2"/>
</dbReference>
<keyword evidence="3" id="KW-0378">Hydrolase</keyword>
<keyword evidence="5" id="KW-0809">Transit peptide</keyword>
<gene>
    <name evidence="10" type="ORF">AMPC_04620</name>
</gene>
<sequence length="250" mass="28042">MHAHTRAFPVHSYEVDAFGELTAPSLAGYLQEIAGNHASALGWSLPELMRQGLTWVLARQRVEVAASIRAGDVLEVTTWPSGLDRLAALRDFRVRRQRDGLEVARAVSQWFVLDLETRRPVRPERVVTEVPADLPPHVFAPPPARLPALEGGHEEKRFRTRFSDIDVNQHVNNLSYVAWALESVPEETWRRQRLAALDVQFLAECHYGAAVLSRTAAAGQGVFRHAIVREEDGRELARLETDWLPRAGPA</sequence>